<dbReference type="EMBL" id="CM016762">
    <property type="protein sequence ID" value="TMS36951.1"/>
    <property type="molecule type" value="Genomic_DNA"/>
</dbReference>
<evidence type="ECO:0000313" key="2">
    <source>
        <dbReference type="Proteomes" id="UP000298663"/>
    </source>
</evidence>
<accession>A0A4U8UUH4</accession>
<dbReference type="Proteomes" id="UP000298663">
    <property type="component" value="Chromosome X"/>
</dbReference>
<gene>
    <name evidence="1" type="ORF">L596_003996</name>
</gene>
<organism evidence="1 2">
    <name type="scientific">Steinernema carpocapsae</name>
    <name type="common">Entomopathogenic nematode</name>
    <dbReference type="NCBI Taxonomy" id="34508"/>
    <lineage>
        <taxon>Eukaryota</taxon>
        <taxon>Metazoa</taxon>
        <taxon>Ecdysozoa</taxon>
        <taxon>Nematoda</taxon>
        <taxon>Chromadorea</taxon>
        <taxon>Rhabditida</taxon>
        <taxon>Tylenchina</taxon>
        <taxon>Panagrolaimomorpha</taxon>
        <taxon>Strongyloidoidea</taxon>
        <taxon>Steinernematidae</taxon>
        <taxon>Steinernema</taxon>
    </lineage>
</organism>
<proteinExistence type="predicted"/>
<comment type="caution">
    <text evidence="1">The sequence shown here is derived from an EMBL/GenBank/DDBJ whole genome shotgun (WGS) entry which is preliminary data.</text>
</comment>
<dbReference type="AlphaFoldDB" id="A0A4U8UUH4"/>
<protein>
    <submittedName>
        <fullName evidence="1">Uncharacterized protein</fullName>
    </submittedName>
</protein>
<reference evidence="1 2" key="2">
    <citation type="journal article" date="2019" name="G3 (Bethesda)">
        <title>Hybrid Assembly of the Genome of the Entomopathogenic Nematode Steinernema carpocapsae Identifies the X-Chromosome.</title>
        <authorList>
            <person name="Serra L."/>
            <person name="Macchietto M."/>
            <person name="Macias-Munoz A."/>
            <person name="McGill C.J."/>
            <person name="Rodriguez I.M."/>
            <person name="Rodriguez B."/>
            <person name="Murad R."/>
            <person name="Mortazavi A."/>
        </authorList>
    </citation>
    <scope>NUCLEOTIDE SEQUENCE [LARGE SCALE GENOMIC DNA]</scope>
    <source>
        <strain evidence="1 2">ALL</strain>
    </source>
</reference>
<name>A0A4U8UUH4_STECR</name>
<sequence length="96" mass="11032">MSFVINFLNFEDFCFVIISCKIRRNTNLRETCKTTKSACPSPVYSSLQTFRLAIRSIGVQPIVQQQRNMSRSCVRPLLDCRNQSNGVTERQKLALN</sequence>
<keyword evidence="2" id="KW-1185">Reference proteome</keyword>
<dbReference type="EMBL" id="AZBU02000001">
    <property type="protein sequence ID" value="TMS36951.1"/>
    <property type="molecule type" value="Genomic_DNA"/>
</dbReference>
<evidence type="ECO:0000313" key="1">
    <source>
        <dbReference type="EMBL" id="TMS36951.1"/>
    </source>
</evidence>
<reference evidence="1 2" key="1">
    <citation type="journal article" date="2015" name="Genome Biol.">
        <title>Comparative genomics of Steinernema reveals deeply conserved gene regulatory networks.</title>
        <authorList>
            <person name="Dillman A.R."/>
            <person name="Macchietto M."/>
            <person name="Porter C.F."/>
            <person name="Rogers A."/>
            <person name="Williams B."/>
            <person name="Antoshechkin I."/>
            <person name="Lee M.M."/>
            <person name="Goodwin Z."/>
            <person name="Lu X."/>
            <person name="Lewis E.E."/>
            <person name="Goodrich-Blair H."/>
            <person name="Stock S.P."/>
            <person name="Adams B.J."/>
            <person name="Sternberg P.W."/>
            <person name="Mortazavi A."/>
        </authorList>
    </citation>
    <scope>NUCLEOTIDE SEQUENCE [LARGE SCALE GENOMIC DNA]</scope>
    <source>
        <strain evidence="1 2">ALL</strain>
    </source>
</reference>